<keyword evidence="5" id="KW-0539">Nucleus</keyword>
<evidence type="ECO:0000259" key="8">
    <source>
        <dbReference type="PROSITE" id="PS50157"/>
    </source>
</evidence>
<evidence type="ECO:0000256" key="3">
    <source>
        <dbReference type="ARBA" id="ARBA00023015"/>
    </source>
</evidence>
<dbReference type="Pfam" id="PF00096">
    <property type="entry name" value="zf-C2H2"/>
    <property type="match status" value="2"/>
</dbReference>
<dbReference type="GO" id="GO:0008270">
    <property type="term" value="F:zinc ion binding"/>
    <property type="evidence" value="ECO:0007669"/>
    <property type="project" value="UniProtKB-KW"/>
</dbReference>
<dbReference type="SMART" id="SM00355">
    <property type="entry name" value="ZnF_C2H2"/>
    <property type="match status" value="2"/>
</dbReference>
<evidence type="ECO:0000256" key="5">
    <source>
        <dbReference type="ARBA" id="ARBA00023242"/>
    </source>
</evidence>
<proteinExistence type="predicted"/>
<dbReference type="AlphaFoldDB" id="A0A167P1T5"/>
<organism evidence="9 10">
    <name type="scientific">Calocera viscosa (strain TUFC12733)</name>
    <dbReference type="NCBI Taxonomy" id="1330018"/>
    <lineage>
        <taxon>Eukaryota</taxon>
        <taxon>Fungi</taxon>
        <taxon>Dikarya</taxon>
        <taxon>Basidiomycota</taxon>
        <taxon>Agaricomycotina</taxon>
        <taxon>Dacrymycetes</taxon>
        <taxon>Dacrymycetales</taxon>
        <taxon>Dacrymycetaceae</taxon>
        <taxon>Calocera</taxon>
    </lineage>
</organism>
<keyword evidence="3" id="KW-0805">Transcription regulation</keyword>
<keyword evidence="2" id="KW-0862">Zinc</keyword>
<name>A0A167P1T5_CALVF</name>
<evidence type="ECO:0000256" key="2">
    <source>
        <dbReference type="ARBA" id="ARBA00022833"/>
    </source>
</evidence>
<evidence type="ECO:0000256" key="4">
    <source>
        <dbReference type="ARBA" id="ARBA00023163"/>
    </source>
</evidence>
<dbReference type="STRING" id="1330018.A0A167P1T5"/>
<feature type="domain" description="C2H2-type" evidence="8">
    <location>
        <begin position="67"/>
        <end position="95"/>
    </location>
</feature>
<evidence type="ECO:0000313" key="9">
    <source>
        <dbReference type="EMBL" id="KZO98329.1"/>
    </source>
</evidence>
<dbReference type="InterPro" id="IPR036236">
    <property type="entry name" value="Znf_C2H2_sf"/>
</dbReference>
<dbReference type="PROSITE" id="PS50157">
    <property type="entry name" value="ZINC_FINGER_C2H2_2"/>
    <property type="match status" value="2"/>
</dbReference>
<dbReference type="EMBL" id="KV417276">
    <property type="protein sequence ID" value="KZO98329.1"/>
    <property type="molecule type" value="Genomic_DNA"/>
</dbReference>
<protein>
    <recommendedName>
        <fullName evidence="8">C2H2-type domain-containing protein</fullName>
    </recommendedName>
</protein>
<dbReference type="PANTHER" id="PTHR47660">
    <property type="entry name" value="TRANSCRIPTION FACTOR WITH C2H2 AND ZN(2)-CYS(6) DNA BINDING DOMAIN (EUROFUNG)-RELATED-RELATED"/>
    <property type="match status" value="1"/>
</dbReference>
<evidence type="ECO:0000313" key="10">
    <source>
        <dbReference type="Proteomes" id="UP000076738"/>
    </source>
</evidence>
<sequence length="95" mass="10718">MTFPVPSASPPPKKRRTLSHSHTASDGADDDLEGRAKIHVCPICTRCFSRSHDMRRHIRGHNEGSHYKCDKCGRGFRRLDAVKRHLRTACQAHGC</sequence>
<keyword evidence="10" id="KW-1185">Reference proteome</keyword>
<dbReference type="Proteomes" id="UP000076738">
    <property type="component" value="Unassembled WGS sequence"/>
</dbReference>
<evidence type="ECO:0000256" key="7">
    <source>
        <dbReference type="SAM" id="MobiDB-lite"/>
    </source>
</evidence>
<keyword evidence="6" id="KW-0863">Zinc-finger</keyword>
<keyword evidence="4" id="KW-0804">Transcription</keyword>
<dbReference type="Gene3D" id="3.30.160.60">
    <property type="entry name" value="Classic Zinc Finger"/>
    <property type="match status" value="2"/>
</dbReference>
<feature type="region of interest" description="Disordered" evidence="7">
    <location>
        <begin position="1"/>
        <end position="31"/>
    </location>
</feature>
<keyword evidence="1" id="KW-0479">Metal-binding</keyword>
<gene>
    <name evidence="9" type="ORF">CALVIDRAFT_478592</name>
</gene>
<evidence type="ECO:0000256" key="6">
    <source>
        <dbReference type="PROSITE-ProRule" id="PRU00042"/>
    </source>
</evidence>
<dbReference type="InterPro" id="IPR013087">
    <property type="entry name" value="Znf_C2H2_type"/>
</dbReference>
<reference evidence="9 10" key="1">
    <citation type="journal article" date="2016" name="Mol. Biol. Evol.">
        <title>Comparative Genomics of Early-Diverging Mushroom-Forming Fungi Provides Insights into the Origins of Lignocellulose Decay Capabilities.</title>
        <authorList>
            <person name="Nagy L.G."/>
            <person name="Riley R."/>
            <person name="Tritt A."/>
            <person name="Adam C."/>
            <person name="Daum C."/>
            <person name="Floudas D."/>
            <person name="Sun H."/>
            <person name="Yadav J.S."/>
            <person name="Pangilinan J."/>
            <person name="Larsson K.H."/>
            <person name="Matsuura K."/>
            <person name="Barry K."/>
            <person name="Labutti K."/>
            <person name="Kuo R."/>
            <person name="Ohm R.A."/>
            <person name="Bhattacharya S.S."/>
            <person name="Shirouzu T."/>
            <person name="Yoshinaga Y."/>
            <person name="Martin F.M."/>
            <person name="Grigoriev I.V."/>
            <person name="Hibbett D.S."/>
        </authorList>
    </citation>
    <scope>NUCLEOTIDE SEQUENCE [LARGE SCALE GENOMIC DNA]</scope>
    <source>
        <strain evidence="9 10">TUFC12733</strain>
    </source>
</reference>
<feature type="domain" description="C2H2-type" evidence="8">
    <location>
        <begin position="39"/>
        <end position="66"/>
    </location>
</feature>
<evidence type="ECO:0000256" key="1">
    <source>
        <dbReference type="ARBA" id="ARBA00022723"/>
    </source>
</evidence>
<dbReference type="OrthoDB" id="8922241at2759"/>
<accession>A0A167P1T5</accession>
<dbReference type="SUPFAM" id="SSF57667">
    <property type="entry name" value="beta-beta-alpha zinc fingers"/>
    <property type="match status" value="1"/>
</dbReference>